<dbReference type="InterPro" id="IPR055438">
    <property type="entry name" value="AstE_AspA_cat"/>
</dbReference>
<dbReference type="InterPro" id="IPR004331">
    <property type="entry name" value="SPX_dom"/>
</dbReference>
<evidence type="ECO:0000256" key="1">
    <source>
        <dbReference type="ARBA" id="ARBA00001947"/>
    </source>
</evidence>
<feature type="domain" description="SPX" evidence="5">
    <location>
        <begin position="1"/>
        <end position="194"/>
    </location>
</feature>
<organism evidence="6">
    <name type="scientific">Spongospora subterranea</name>
    <dbReference type="NCBI Taxonomy" id="70186"/>
    <lineage>
        <taxon>Eukaryota</taxon>
        <taxon>Sar</taxon>
        <taxon>Rhizaria</taxon>
        <taxon>Endomyxa</taxon>
        <taxon>Phytomyxea</taxon>
        <taxon>Plasmodiophorida</taxon>
        <taxon>Plasmodiophoridae</taxon>
        <taxon>Spongospora</taxon>
    </lineage>
</organism>
<sequence length="584" mass="66012">MKFGKSIRLEANLPWNTKWTDYYLNYKKFKQMIHQLSMFEVDQEEKAKELLQENKTTIVRKISLAPFESETDNDLNEKKGVDDKRFSMVRNASEVKLKFEPTEDFRRRYFQEQFRREFIKIDVFCANNLASIMKRVINKSEHGDPEQIRKSLLYCTLLLIRLEQFILMNFSGLDKIVKKYDKILGKNVPQAVYRTLFSETSPRVNIQKHRHLNALAEIRALIADEMIKCGPSSTKEEDEVAQKEFDETVVEDDIPVVMALNVDALPPSSVTRMKIMLGTDALGFNITVPVIVAKGAFPGPILGITSALHGNELNGIPLIFRLIRELEVECLNGTIVAVPVLNCPGFLMHQRYFHDGQDLNRLFPGNPNGNCGQVYAYNILNSIVRKFNYHIDLHTASFGRINSLYVRADMNNRITHQMALLQEPQIIVHNTAPDGSLRSAAMNLNIPSITVEIGDPSRIHSRFVSSALLGVENILYSLHMVIRADRDQTSEVTAPTVCARSFWIFAKHGGLLTVRPEINSWVEKGQVIAQIRNVFGDVTATYRAPLDGIVVGKSVDPVCSTGDRLLHLGIVESSFPAVVNDGHT</sequence>
<dbReference type="SUPFAM" id="SSF53187">
    <property type="entry name" value="Zn-dependent exopeptidases"/>
    <property type="match status" value="1"/>
</dbReference>
<dbReference type="GO" id="GO:0016788">
    <property type="term" value="F:hydrolase activity, acting on ester bonds"/>
    <property type="evidence" value="ECO:0007669"/>
    <property type="project" value="InterPro"/>
</dbReference>
<dbReference type="PANTHER" id="PTHR37326">
    <property type="entry name" value="BLL3975 PROTEIN"/>
    <property type="match status" value="1"/>
</dbReference>
<keyword evidence="4" id="KW-0862">Zinc</keyword>
<evidence type="ECO:0000256" key="4">
    <source>
        <dbReference type="ARBA" id="ARBA00022833"/>
    </source>
</evidence>
<protein>
    <recommendedName>
        <fullName evidence="5">SPX domain-containing protein</fullName>
    </recommendedName>
</protein>
<evidence type="ECO:0000259" key="5">
    <source>
        <dbReference type="PROSITE" id="PS51382"/>
    </source>
</evidence>
<dbReference type="EMBL" id="HACM01002023">
    <property type="protein sequence ID" value="CRZ02465.1"/>
    <property type="molecule type" value="Transcribed_RNA"/>
</dbReference>
<proteinExistence type="predicted"/>
<dbReference type="InterPro" id="IPR053138">
    <property type="entry name" value="N-alpha-Ac-DABA_deacetylase"/>
</dbReference>
<dbReference type="CDD" id="cd14447">
    <property type="entry name" value="SPX"/>
    <property type="match status" value="1"/>
</dbReference>
<comment type="cofactor">
    <cofactor evidence="1">
        <name>Zn(2+)</name>
        <dbReference type="ChEBI" id="CHEBI:29105"/>
    </cofactor>
</comment>
<accession>A0A0H5QK23</accession>
<keyword evidence="3" id="KW-0378">Hydrolase</keyword>
<name>A0A0H5QK23_9EUKA</name>
<evidence type="ECO:0000313" key="6">
    <source>
        <dbReference type="EMBL" id="CRZ02465.1"/>
    </source>
</evidence>
<keyword evidence="2" id="KW-0479">Metal-binding</keyword>
<evidence type="ECO:0000256" key="2">
    <source>
        <dbReference type="ARBA" id="ARBA00022723"/>
    </source>
</evidence>
<dbReference type="AlphaFoldDB" id="A0A0H5QK23"/>
<dbReference type="GO" id="GO:0046872">
    <property type="term" value="F:metal ion binding"/>
    <property type="evidence" value="ECO:0007669"/>
    <property type="project" value="UniProtKB-KW"/>
</dbReference>
<dbReference type="PANTHER" id="PTHR37326:SF1">
    <property type="entry name" value="BLL3975 PROTEIN"/>
    <property type="match status" value="1"/>
</dbReference>
<reference evidence="6" key="1">
    <citation type="submission" date="2015-04" db="EMBL/GenBank/DDBJ databases">
        <title>The genome sequence of the plant pathogenic Rhizarian Plasmodiophora brassicae reveals insights in its biotrophic life cycle and the origin of chitin synthesis.</title>
        <authorList>
            <person name="Schwelm A."/>
            <person name="Fogelqvist J."/>
            <person name="Knaust A."/>
            <person name="Julke S."/>
            <person name="Lilja T."/>
            <person name="Dhandapani V."/>
            <person name="Bonilla-Rosso G."/>
            <person name="Karlsson M."/>
            <person name="Shevchenko A."/>
            <person name="Choi S.R."/>
            <person name="Kim H.G."/>
            <person name="Park J.Y."/>
            <person name="Lim Y.P."/>
            <person name="Ludwig-Muller J."/>
            <person name="Dixelius C."/>
        </authorList>
    </citation>
    <scope>NUCLEOTIDE SEQUENCE</scope>
    <source>
        <tissue evidence="6">Potato root galls</tissue>
    </source>
</reference>
<dbReference type="PROSITE" id="PS51382">
    <property type="entry name" value="SPX"/>
    <property type="match status" value="1"/>
</dbReference>
<evidence type="ECO:0000256" key="3">
    <source>
        <dbReference type="ARBA" id="ARBA00022801"/>
    </source>
</evidence>
<dbReference type="Gene3D" id="3.40.630.10">
    <property type="entry name" value="Zn peptidases"/>
    <property type="match status" value="1"/>
</dbReference>
<dbReference type="Pfam" id="PF24827">
    <property type="entry name" value="AstE_AspA_cat"/>
    <property type="match status" value="1"/>
</dbReference>
<dbReference type="CDD" id="cd06251">
    <property type="entry name" value="M14_ASTE_ASPA-like"/>
    <property type="match status" value="1"/>
</dbReference>